<dbReference type="CDD" id="cd06848">
    <property type="entry name" value="GCS_H"/>
    <property type="match status" value="1"/>
</dbReference>
<feature type="domain" description="Lipoyl-binding" evidence="4">
    <location>
        <begin position="28"/>
        <end position="109"/>
    </location>
</feature>
<evidence type="ECO:0000259" key="4">
    <source>
        <dbReference type="PROSITE" id="PS50968"/>
    </source>
</evidence>
<dbReference type="InterPro" id="IPR033753">
    <property type="entry name" value="GCV_H/Fam206"/>
</dbReference>
<dbReference type="PANTHER" id="PTHR11715:SF3">
    <property type="entry name" value="GLYCINE CLEAVAGE SYSTEM H PROTEIN-RELATED"/>
    <property type="match status" value="1"/>
</dbReference>
<dbReference type="EMBL" id="WGGD01000005">
    <property type="protein sequence ID" value="MUN29914.1"/>
    <property type="molecule type" value="Genomic_DNA"/>
</dbReference>
<sequence length="144" mass="16510">MKAGNFYFPDELLYDTEKHIWIKIEENIITVGITDMGQYVAGKIFQVTSKDVGEKVNSRSNLFTLESAKWIGKFRLPIEGEVIQVNQEVISNPSKINEDPYSAWIVKIKVEKPEGVKERFKDVNQAIPEFQKEASRLVRETSST</sequence>
<dbReference type="OrthoDB" id="9810at2157"/>
<dbReference type="GO" id="GO:0019464">
    <property type="term" value="P:glycine decarboxylation via glycine cleavage system"/>
    <property type="evidence" value="ECO:0007669"/>
    <property type="project" value="UniProtKB-UniRule"/>
</dbReference>
<dbReference type="PROSITE" id="PS00189">
    <property type="entry name" value="LIPOYL"/>
    <property type="match status" value="1"/>
</dbReference>
<dbReference type="PROSITE" id="PS50968">
    <property type="entry name" value="BIOTINYL_LIPOYL"/>
    <property type="match status" value="1"/>
</dbReference>
<comment type="similarity">
    <text evidence="1 3">Belongs to the GcvH family.</text>
</comment>
<comment type="subunit">
    <text evidence="3">The glycine cleavage system is composed of four proteins: P, T, L and H.</text>
</comment>
<dbReference type="AlphaFoldDB" id="A0A6A9QMZ7"/>
<accession>A0A6A9QMZ7</accession>
<comment type="function">
    <text evidence="3">The glycine cleavage system catalyzes the degradation of glycine. The H protein shuttles the methylamine group of glycine from the P protein to the T protein.</text>
</comment>
<dbReference type="GO" id="GO:0005960">
    <property type="term" value="C:glycine cleavage complex"/>
    <property type="evidence" value="ECO:0007669"/>
    <property type="project" value="InterPro"/>
</dbReference>
<dbReference type="InterPro" id="IPR000089">
    <property type="entry name" value="Biotin_lipoyl"/>
</dbReference>
<keyword evidence="2 3" id="KW-0450">Lipoyl</keyword>
<evidence type="ECO:0000256" key="2">
    <source>
        <dbReference type="ARBA" id="ARBA00022823"/>
    </source>
</evidence>
<dbReference type="Proteomes" id="UP000470772">
    <property type="component" value="Unassembled WGS sequence"/>
</dbReference>
<dbReference type="Pfam" id="PF01597">
    <property type="entry name" value="GCV_H"/>
    <property type="match status" value="1"/>
</dbReference>
<reference evidence="5 6" key="1">
    <citation type="submission" date="2019-10" db="EMBL/GenBank/DDBJ databases">
        <title>Sequencing and Assembly of Multiple Reported Metal-Biooxidizing Members of the Extremely Thermoacidophilic Archaeal Family Sulfolobaceae.</title>
        <authorList>
            <person name="Counts J.A."/>
            <person name="Kelly R.M."/>
        </authorList>
    </citation>
    <scope>NUCLEOTIDE SEQUENCE [LARGE SCALE GENOMIC DNA]</scope>
    <source>
        <strain evidence="5 6">DSM 6482</strain>
    </source>
</reference>
<dbReference type="SUPFAM" id="SSF51230">
    <property type="entry name" value="Single hybrid motif"/>
    <property type="match status" value="1"/>
</dbReference>
<dbReference type="GO" id="GO:0005737">
    <property type="term" value="C:cytoplasm"/>
    <property type="evidence" value="ECO:0007669"/>
    <property type="project" value="TreeGrafter"/>
</dbReference>
<keyword evidence="6" id="KW-1185">Reference proteome</keyword>
<name>A0A6A9QMZ7_SULME</name>
<comment type="caution">
    <text evidence="5">The sequence shown here is derived from an EMBL/GenBank/DDBJ whole genome shotgun (WGS) entry which is preliminary data.</text>
</comment>
<dbReference type="HAMAP" id="MF_00272">
    <property type="entry name" value="GcvH"/>
    <property type="match status" value="1"/>
</dbReference>
<feature type="modified residue" description="N6-lipoyllysine" evidence="3">
    <location>
        <position position="69"/>
    </location>
</feature>
<dbReference type="PANTHER" id="PTHR11715">
    <property type="entry name" value="GLYCINE CLEAVAGE SYSTEM H PROTEIN"/>
    <property type="match status" value="1"/>
</dbReference>
<dbReference type="InterPro" id="IPR002930">
    <property type="entry name" value="GCV_H"/>
</dbReference>
<dbReference type="InterPro" id="IPR011053">
    <property type="entry name" value="Single_hybrid_motif"/>
</dbReference>
<evidence type="ECO:0000256" key="1">
    <source>
        <dbReference type="ARBA" id="ARBA00009249"/>
    </source>
</evidence>
<organism evidence="5 6">
    <name type="scientific">Sulfuracidifex metallicus DSM 6482 = JCM 9184</name>
    <dbReference type="NCBI Taxonomy" id="523847"/>
    <lineage>
        <taxon>Archaea</taxon>
        <taxon>Thermoproteota</taxon>
        <taxon>Thermoprotei</taxon>
        <taxon>Sulfolobales</taxon>
        <taxon>Sulfolobaceae</taxon>
        <taxon>Sulfuracidifex</taxon>
    </lineage>
</organism>
<proteinExistence type="inferred from homology"/>
<evidence type="ECO:0000313" key="6">
    <source>
        <dbReference type="Proteomes" id="UP000470772"/>
    </source>
</evidence>
<dbReference type="GO" id="GO:0009249">
    <property type="term" value="P:protein lipoylation"/>
    <property type="evidence" value="ECO:0007669"/>
    <property type="project" value="TreeGrafter"/>
</dbReference>
<evidence type="ECO:0000313" key="5">
    <source>
        <dbReference type="EMBL" id="MUN29914.1"/>
    </source>
</evidence>
<comment type="cofactor">
    <cofactor evidence="3">
        <name>(R)-lipoate</name>
        <dbReference type="ChEBI" id="CHEBI:83088"/>
    </cofactor>
    <text evidence="3">Binds 1 lipoyl cofactor covalently.</text>
</comment>
<dbReference type="InterPro" id="IPR003016">
    <property type="entry name" value="2-oxoA_DH_lipoyl-BS"/>
</dbReference>
<dbReference type="RefSeq" id="WP_054838462.1">
    <property type="nucleotide sequence ID" value="NZ_BBBY01000009.1"/>
</dbReference>
<evidence type="ECO:0000256" key="3">
    <source>
        <dbReference type="HAMAP-Rule" id="MF_00272"/>
    </source>
</evidence>
<gene>
    <name evidence="3" type="primary">gcvH</name>
    <name evidence="5" type="ORF">GC250_10830</name>
</gene>
<dbReference type="Gene3D" id="2.40.50.100">
    <property type="match status" value="1"/>
</dbReference>
<protein>
    <recommendedName>
        <fullName evidence="3">Probable glycine cleavage system H protein</fullName>
    </recommendedName>
</protein>